<dbReference type="InterPro" id="IPR009242">
    <property type="entry name" value="DUF896"/>
</dbReference>
<sequence>MSDKYLDSLLPRINQLAEIEKKRNLTSSEKKEQKHLRLKYITRFRANLRSRLIHTKFIDQNGNDVTSDKVKKIQREHGWRK</sequence>
<proteinExistence type="inferred from homology"/>
<dbReference type="PANTHER" id="PTHR37300">
    <property type="entry name" value="UPF0291 PROTEIN CBO2609/CLC_2481"/>
    <property type="match status" value="1"/>
</dbReference>
<evidence type="ECO:0000256" key="1">
    <source>
        <dbReference type="ARBA" id="ARBA00022490"/>
    </source>
</evidence>
<dbReference type="Pfam" id="PF05979">
    <property type="entry name" value="DUF896"/>
    <property type="match status" value="1"/>
</dbReference>
<protein>
    <recommendedName>
        <fullName evidence="2">UPF0291 protein ELX58_01975</fullName>
    </recommendedName>
</protein>
<dbReference type="Gene3D" id="1.10.287.540">
    <property type="entry name" value="Helix hairpin bin"/>
    <property type="match status" value="1"/>
</dbReference>
<dbReference type="Proteomes" id="UP000294321">
    <property type="component" value="Chromosome"/>
</dbReference>
<evidence type="ECO:0000256" key="2">
    <source>
        <dbReference type="HAMAP-Rule" id="MF_01103"/>
    </source>
</evidence>
<dbReference type="OrthoDB" id="390105at2"/>
<gene>
    <name evidence="3" type="ORF">ELX58_01975</name>
</gene>
<name>A0A4P6ZL16_9LACO</name>
<comment type="subcellular location">
    <subcellularLocation>
        <location evidence="2">Cytoplasm</location>
    </subcellularLocation>
</comment>
<evidence type="ECO:0000313" key="4">
    <source>
        <dbReference type="Proteomes" id="UP000294321"/>
    </source>
</evidence>
<dbReference type="GO" id="GO:0005737">
    <property type="term" value="C:cytoplasm"/>
    <property type="evidence" value="ECO:0007669"/>
    <property type="project" value="UniProtKB-SubCell"/>
</dbReference>
<dbReference type="EMBL" id="CP034726">
    <property type="protein sequence ID" value="QBP17940.1"/>
    <property type="molecule type" value="Genomic_DNA"/>
</dbReference>
<dbReference type="SUPFAM" id="SSF158221">
    <property type="entry name" value="YnzC-like"/>
    <property type="match status" value="1"/>
</dbReference>
<keyword evidence="1 2" id="KW-0963">Cytoplasm</keyword>
<reference evidence="4" key="1">
    <citation type="submission" date="2018-12" db="EMBL/GenBank/DDBJ databases">
        <title>A new species of lactobacillus.</title>
        <authorList>
            <person name="Jian Y."/>
            <person name="Xin L."/>
            <person name="Hong Z.J."/>
            <person name="Ming L.Z."/>
            <person name="Hong X.Z."/>
        </authorList>
    </citation>
    <scope>NUCLEOTIDE SEQUENCE [LARGE SCALE GENOMIC DNA]</scope>
    <source>
        <strain evidence="4">HSLZ-75</strain>
    </source>
</reference>
<organism evidence="3 4">
    <name type="scientific">Acetilactobacillus jinshanensis</name>
    <dbReference type="NCBI Taxonomy" id="1720083"/>
    <lineage>
        <taxon>Bacteria</taxon>
        <taxon>Bacillati</taxon>
        <taxon>Bacillota</taxon>
        <taxon>Bacilli</taxon>
        <taxon>Lactobacillales</taxon>
        <taxon>Lactobacillaceae</taxon>
        <taxon>Acetilactobacillus</taxon>
    </lineage>
</organism>
<dbReference type="KEGG" id="lji:ELX58_01975"/>
<dbReference type="PANTHER" id="PTHR37300:SF2">
    <property type="entry name" value="UPF0291 PROTEIN BC_1827"/>
    <property type="match status" value="1"/>
</dbReference>
<dbReference type="HAMAP" id="MF_01103">
    <property type="entry name" value="UPF0291"/>
    <property type="match status" value="1"/>
</dbReference>
<evidence type="ECO:0000313" key="3">
    <source>
        <dbReference type="EMBL" id="QBP17940.1"/>
    </source>
</evidence>
<dbReference type="RefSeq" id="WP_133441485.1">
    <property type="nucleotide sequence ID" value="NZ_CP034726.1"/>
</dbReference>
<dbReference type="AlphaFoldDB" id="A0A4P6ZL16"/>
<accession>A0A4P6ZL16</accession>
<keyword evidence="4" id="KW-1185">Reference proteome</keyword>
<comment type="similarity">
    <text evidence="2">Belongs to the UPF0291 family.</text>
</comment>